<comment type="similarity">
    <text evidence="3">Belongs to the IspD/TarI cytidylyltransferase family. IspD subfamily.</text>
</comment>
<dbReference type="Pfam" id="PF01128">
    <property type="entry name" value="IspD"/>
    <property type="match status" value="1"/>
</dbReference>
<dbReference type="CDD" id="cd02516">
    <property type="entry name" value="CDP-ME_synthetase"/>
    <property type="match status" value="1"/>
</dbReference>
<organism evidence="4 5">
    <name type="scientific">Pedobacter flavus</name>
    <dbReference type="NCBI Taxonomy" id="3113906"/>
    <lineage>
        <taxon>Bacteria</taxon>
        <taxon>Pseudomonadati</taxon>
        <taxon>Bacteroidota</taxon>
        <taxon>Sphingobacteriia</taxon>
        <taxon>Sphingobacteriales</taxon>
        <taxon>Sphingobacteriaceae</taxon>
        <taxon>Pedobacter</taxon>
    </lineage>
</organism>
<reference evidence="4 5" key="1">
    <citation type="submission" date="2024-01" db="EMBL/GenBank/DDBJ databases">
        <title>Pedobacter sp. nov., isolated from oil-contaminated soil.</title>
        <authorList>
            <person name="Le N.T.T."/>
        </authorList>
    </citation>
    <scope>NUCLEOTIDE SEQUENCE [LARGE SCALE GENOMIC DNA]</scope>
    <source>
        <strain evidence="4 5">VNH31</strain>
    </source>
</reference>
<feature type="site" description="Positions MEP for the nucleophilic attack" evidence="3">
    <location>
        <position position="202"/>
    </location>
</feature>
<dbReference type="SUPFAM" id="SSF53448">
    <property type="entry name" value="Nucleotide-diphospho-sugar transferases"/>
    <property type="match status" value="1"/>
</dbReference>
<dbReference type="RefSeq" id="WP_330146749.1">
    <property type="nucleotide sequence ID" value="NZ_JAZDQU010000002.1"/>
</dbReference>
<evidence type="ECO:0000313" key="5">
    <source>
        <dbReference type="Proteomes" id="UP001337681"/>
    </source>
</evidence>
<feature type="site" description="Positions MEP for the nucleophilic attack" evidence="3">
    <location>
        <position position="148"/>
    </location>
</feature>
<proteinExistence type="inferred from homology"/>
<keyword evidence="5" id="KW-1185">Reference proteome</keyword>
<sequence>MQYYAIIVASGSGNRMGQSLPKQFSLLNKFPMLYYSLKAFHKSKFKPHIILVLNPGHVQLWEELIEKYKIKIPHQIVSGGKERFHSVKNGLNSISSTDALVAIHDGARPLIKTETIDKIYEDASNLTNAIPVIPAAESVRYDQKTIDRSLLTIVQTPQTFSAEILKVAYRQEYDPLFTDDASVVESAGFKIYFTEGQRSNIKITFKEDLVIAENLLKI</sequence>
<evidence type="ECO:0000256" key="3">
    <source>
        <dbReference type="HAMAP-Rule" id="MF_00108"/>
    </source>
</evidence>
<gene>
    <name evidence="3" type="primary">ispD</name>
    <name evidence="4" type="ORF">VRU49_10555</name>
</gene>
<dbReference type="NCBIfam" id="TIGR00453">
    <property type="entry name" value="ispD"/>
    <property type="match status" value="1"/>
</dbReference>
<dbReference type="PANTHER" id="PTHR32125">
    <property type="entry name" value="2-C-METHYL-D-ERYTHRITOL 4-PHOSPHATE CYTIDYLYLTRANSFERASE, CHLOROPLASTIC"/>
    <property type="match status" value="1"/>
</dbReference>
<keyword evidence="2 3" id="KW-0548">Nucleotidyltransferase</keyword>
<evidence type="ECO:0000256" key="1">
    <source>
        <dbReference type="ARBA" id="ARBA00022679"/>
    </source>
</evidence>
<dbReference type="EMBL" id="JAZDQU010000002">
    <property type="protein sequence ID" value="MEE1885857.1"/>
    <property type="molecule type" value="Genomic_DNA"/>
</dbReference>
<comment type="caution">
    <text evidence="4">The sequence shown here is derived from an EMBL/GenBank/DDBJ whole genome shotgun (WGS) entry which is preliminary data.</text>
</comment>
<name>A0ABU7H487_9SPHI</name>
<feature type="site" description="Transition state stabilizer" evidence="3">
    <location>
        <position position="22"/>
    </location>
</feature>
<dbReference type="NCBIfam" id="NF001186">
    <property type="entry name" value="PRK00155.2-3"/>
    <property type="match status" value="1"/>
</dbReference>
<protein>
    <recommendedName>
        <fullName evidence="3">2-C-methyl-D-erythritol 4-phosphate cytidylyltransferase</fullName>
        <ecNumber evidence="3">2.7.7.60</ecNumber>
    </recommendedName>
    <alternativeName>
        <fullName evidence="3">4-diphosphocytidyl-2C-methyl-D-erythritol synthase</fullName>
    </alternativeName>
    <alternativeName>
        <fullName evidence="3">MEP cytidylyltransferase</fullName>
        <shortName evidence="3">MCT</shortName>
    </alternativeName>
</protein>
<comment type="function">
    <text evidence="3">Catalyzes the formation of 4-diphosphocytidyl-2-C-methyl-D-erythritol from CTP and 2-C-methyl-D-erythritol 4-phosphate (MEP).</text>
</comment>
<dbReference type="Gene3D" id="3.90.550.10">
    <property type="entry name" value="Spore Coat Polysaccharide Biosynthesis Protein SpsA, Chain A"/>
    <property type="match status" value="1"/>
</dbReference>
<comment type="pathway">
    <text evidence="3">Isoprenoid biosynthesis; isopentenyl diphosphate biosynthesis via DXP pathway; isopentenyl diphosphate from 1-deoxy-D-xylulose 5-phosphate: step 2/6.</text>
</comment>
<evidence type="ECO:0000256" key="2">
    <source>
        <dbReference type="ARBA" id="ARBA00022695"/>
    </source>
</evidence>
<dbReference type="InterPro" id="IPR001228">
    <property type="entry name" value="IspD"/>
</dbReference>
<dbReference type="InterPro" id="IPR050088">
    <property type="entry name" value="IspD/TarI_cytidylyltransf_bact"/>
</dbReference>
<dbReference type="EC" id="2.7.7.60" evidence="3"/>
<dbReference type="HAMAP" id="MF_00108">
    <property type="entry name" value="IspD"/>
    <property type="match status" value="1"/>
</dbReference>
<feature type="site" description="Transition state stabilizer" evidence="3">
    <location>
        <position position="15"/>
    </location>
</feature>
<accession>A0ABU7H487</accession>
<dbReference type="GO" id="GO:0050518">
    <property type="term" value="F:2-C-methyl-D-erythritol 4-phosphate cytidylyltransferase activity"/>
    <property type="evidence" value="ECO:0007669"/>
    <property type="project" value="UniProtKB-EC"/>
</dbReference>
<keyword evidence="1 3" id="KW-0808">Transferase</keyword>
<keyword evidence="3" id="KW-0414">Isoprene biosynthesis</keyword>
<dbReference type="InterPro" id="IPR029044">
    <property type="entry name" value="Nucleotide-diphossugar_trans"/>
</dbReference>
<dbReference type="PANTHER" id="PTHR32125:SF4">
    <property type="entry name" value="2-C-METHYL-D-ERYTHRITOL 4-PHOSPHATE CYTIDYLYLTRANSFERASE, CHLOROPLASTIC"/>
    <property type="match status" value="1"/>
</dbReference>
<dbReference type="Proteomes" id="UP001337681">
    <property type="component" value="Unassembled WGS sequence"/>
</dbReference>
<comment type="catalytic activity">
    <reaction evidence="3">
        <text>2-C-methyl-D-erythritol 4-phosphate + CTP + H(+) = 4-CDP-2-C-methyl-D-erythritol + diphosphate</text>
        <dbReference type="Rhea" id="RHEA:13429"/>
        <dbReference type="ChEBI" id="CHEBI:15378"/>
        <dbReference type="ChEBI" id="CHEBI:33019"/>
        <dbReference type="ChEBI" id="CHEBI:37563"/>
        <dbReference type="ChEBI" id="CHEBI:57823"/>
        <dbReference type="ChEBI" id="CHEBI:58262"/>
        <dbReference type="EC" id="2.7.7.60"/>
    </reaction>
</comment>
<evidence type="ECO:0000313" key="4">
    <source>
        <dbReference type="EMBL" id="MEE1885857.1"/>
    </source>
</evidence>
<dbReference type="InterPro" id="IPR034683">
    <property type="entry name" value="IspD/TarI"/>
</dbReference>